<dbReference type="SUPFAM" id="SSF51905">
    <property type="entry name" value="FAD/NAD(P)-binding domain"/>
    <property type="match status" value="1"/>
</dbReference>
<accession>A0A364N2E2</accession>
<dbReference type="GO" id="GO:0046872">
    <property type="term" value="F:metal ion binding"/>
    <property type="evidence" value="ECO:0007669"/>
    <property type="project" value="UniProtKB-KW"/>
</dbReference>
<proteinExistence type="inferred from homology"/>
<dbReference type="InterPro" id="IPR042098">
    <property type="entry name" value="TauD-like_sf"/>
</dbReference>
<dbReference type="Gene3D" id="3.90.660.10">
    <property type="match status" value="1"/>
</dbReference>
<keyword evidence="6" id="KW-0408">Iron</keyword>
<evidence type="ECO:0000259" key="8">
    <source>
        <dbReference type="Pfam" id="PF02668"/>
    </source>
</evidence>
<organism evidence="9 10">
    <name type="scientific">Stemphylium lycopersici</name>
    <name type="common">Tomato gray leaf spot disease fungus</name>
    <name type="synonym">Thyrospora lycopersici</name>
    <dbReference type="NCBI Taxonomy" id="183478"/>
    <lineage>
        <taxon>Eukaryota</taxon>
        <taxon>Fungi</taxon>
        <taxon>Dikarya</taxon>
        <taxon>Ascomycota</taxon>
        <taxon>Pezizomycotina</taxon>
        <taxon>Dothideomycetes</taxon>
        <taxon>Pleosporomycetidae</taxon>
        <taxon>Pleosporales</taxon>
        <taxon>Pleosporineae</taxon>
        <taxon>Pleosporaceae</taxon>
        <taxon>Stemphylium</taxon>
    </lineage>
</organism>
<evidence type="ECO:0000256" key="4">
    <source>
        <dbReference type="ARBA" id="ARBA00022964"/>
    </source>
</evidence>
<evidence type="ECO:0000259" key="7">
    <source>
        <dbReference type="Pfam" id="PF01593"/>
    </source>
</evidence>
<dbReference type="InterPro" id="IPR036188">
    <property type="entry name" value="FAD/NAD-bd_sf"/>
</dbReference>
<comment type="similarity">
    <text evidence="2">Belongs to the TfdA dioxygenase family.</text>
</comment>
<keyword evidence="5" id="KW-0560">Oxidoreductase</keyword>
<dbReference type="SUPFAM" id="SSF51197">
    <property type="entry name" value="Clavaminate synthase-like"/>
    <property type="match status" value="1"/>
</dbReference>
<dbReference type="Pfam" id="PF01593">
    <property type="entry name" value="Amino_oxidase"/>
    <property type="match status" value="1"/>
</dbReference>
<evidence type="ECO:0000256" key="5">
    <source>
        <dbReference type="ARBA" id="ARBA00023002"/>
    </source>
</evidence>
<dbReference type="GO" id="GO:0051213">
    <property type="term" value="F:dioxygenase activity"/>
    <property type="evidence" value="ECO:0007669"/>
    <property type="project" value="UniProtKB-KW"/>
</dbReference>
<sequence>MSIRLQRGGEVHGVVHHLFYPPTAFGMPPISKLLPLLVGLTSLSESKPLSQPSINFASSKETSPGSVQNIAIDYFGDVDGELTITYASCDAPASIVFAKQRIGQTHVGAHPLAKRNEQHENRRPNRFVWLTPAEMSEGCLHAFLDGELIGKSEELVVTKRNVRRNEKKSFVDVAGVDSTWFDGIAYLQQKQPDEVFVASAKKRSFGILGGGISGLMTSLLLDSVGIHNWKILESSQRVGGRIRTAYLNGTSPDEGQYHELGPMRFPYEITDSETNETFPFNDQRMIFQLLDVLNERNAGNKKLQVELLEWIQTSPNTPVDSPFRRPDGTIPSRTEVANDPTYFNPTSYGNATAAEEAAEALSEFKGLDAERVKMYATNIFRAYKQAKEDGMFDYSEVAYLRNKLKFDLNTTDEVGQSHIYWPMWEYETVYFLATKWVTIKGGLSRMPAAFEPLVKGRVQYGSKINGLYWNEENKTMSVSWRPTGAEPYETPENFENFDYILNSVPLNLMKFWHLPKYSSLLKRAIDRTLFANACKVAVQFKTRFWEHLEKPIIGGCTRLYQPQLGQVCYPSWQVNATGPGTMLASYLSDYEATVACAMPEAEHMAYIKRAFIEMHGKDIVEENWTGNYERQCWEQDEHQAEIPYMTSGFNFTPLELSLFLFKTSRRRVPRRKVIGLKTPTRLLSSMSPGVLVPEQTFTVKEMARTVKEKHNFGAVIDDLDLNNISDSDVKALSDAIWTHKLVVVKGQKNLEPIKQWELVTRFDPKAPQVHSHGDVKTFYKQGGLLSRGREVLGIPGAENVRLIGKGHQGEDHYGLKDVTIQKGVLHAWHDAPPTDEEYQAGHTRFQRWHIDAPLYARDPAWFTTLRCIKRPTSPELTIHWDDGSGQTLKTEPGLTAFISNVQTYDMMTEQEMKLANHSWVEYAPHPYRWMSDCKAQPNGLGVVSEGKEKALEELGQYDEKDVKRYPMVWLNPITGERAFMVHGICVRRAFFRSSEDDEPRVVDDVAEIRRWLKPIQERVLKPEFVMLPKVEEGDIIMWANYQLFHTAVDYPDHWGVRTMHQANIGASVGPVGPVPIPAAA</sequence>
<evidence type="ECO:0000313" key="9">
    <source>
        <dbReference type="EMBL" id="RAR10232.1"/>
    </source>
</evidence>
<dbReference type="Gene3D" id="3.50.50.60">
    <property type="entry name" value="FAD/NAD(P)-binding domain"/>
    <property type="match status" value="1"/>
</dbReference>
<dbReference type="AlphaFoldDB" id="A0A364N2E2"/>
<dbReference type="Gene3D" id="1.20.1440.240">
    <property type="match status" value="1"/>
</dbReference>
<protein>
    <submittedName>
        <fullName evidence="9">L-amino-acid oxidase</fullName>
    </submittedName>
</protein>
<name>A0A364N2E2_STELY</name>
<keyword evidence="4" id="KW-0223">Dioxygenase</keyword>
<evidence type="ECO:0000256" key="1">
    <source>
        <dbReference type="ARBA" id="ARBA00001954"/>
    </source>
</evidence>
<dbReference type="STRING" id="183478.A0A364N2E2"/>
<dbReference type="Gene3D" id="3.60.130.10">
    <property type="entry name" value="Clavaminate synthase-like"/>
    <property type="match status" value="1"/>
</dbReference>
<dbReference type="SUPFAM" id="SSF54373">
    <property type="entry name" value="FAD-linked reductases, C-terminal domain"/>
    <property type="match status" value="1"/>
</dbReference>
<dbReference type="EMBL" id="QGDH01000068">
    <property type="protein sequence ID" value="RAR10232.1"/>
    <property type="molecule type" value="Genomic_DNA"/>
</dbReference>
<comment type="cofactor">
    <cofactor evidence="1">
        <name>Fe(2+)</name>
        <dbReference type="ChEBI" id="CHEBI:29033"/>
    </cofactor>
</comment>
<feature type="domain" description="TauD/TfdA-like" evidence="8">
    <location>
        <begin position="711"/>
        <end position="1060"/>
    </location>
</feature>
<comment type="caution">
    <text evidence="9">The sequence shown here is derived from an EMBL/GenBank/DDBJ whole genome shotgun (WGS) entry which is preliminary data.</text>
</comment>
<dbReference type="PANTHER" id="PTHR43779:SF2">
    <property type="entry name" value="ALPHA-KETOGLUTARATE-DEPENDENT XANTHINE DIOXYGENASE XAN1"/>
    <property type="match status" value="1"/>
</dbReference>
<evidence type="ECO:0000256" key="3">
    <source>
        <dbReference type="ARBA" id="ARBA00022723"/>
    </source>
</evidence>
<dbReference type="InterPro" id="IPR003819">
    <property type="entry name" value="TauD/TfdA-like"/>
</dbReference>
<keyword evidence="10" id="KW-1185">Reference proteome</keyword>
<keyword evidence="3" id="KW-0479">Metal-binding</keyword>
<feature type="domain" description="Amine oxidase" evidence="7">
    <location>
        <begin position="212"/>
        <end position="639"/>
    </location>
</feature>
<evidence type="ECO:0000256" key="2">
    <source>
        <dbReference type="ARBA" id="ARBA00005896"/>
    </source>
</evidence>
<dbReference type="Pfam" id="PF02668">
    <property type="entry name" value="TauD"/>
    <property type="match status" value="1"/>
</dbReference>
<dbReference type="PANTHER" id="PTHR43779">
    <property type="entry name" value="DIOXYGENASE RV0097-RELATED"/>
    <property type="match status" value="1"/>
</dbReference>
<reference evidence="10" key="1">
    <citation type="submission" date="2018-05" db="EMBL/GenBank/DDBJ databases">
        <title>Draft genome sequence of Stemphylium lycopersici strain CIDEFI 213.</title>
        <authorList>
            <person name="Medina R."/>
            <person name="Franco M.E.E."/>
            <person name="Lucentini C.G."/>
            <person name="Saparrat M.C.N."/>
            <person name="Balatti P.A."/>
        </authorList>
    </citation>
    <scope>NUCLEOTIDE SEQUENCE [LARGE SCALE GENOMIC DNA]</scope>
    <source>
        <strain evidence="10">CIDEFI 213</strain>
    </source>
</reference>
<dbReference type="Proteomes" id="UP000249619">
    <property type="component" value="Unassembled WGS sequence"/>
</dbReference>
<evidence type="ECO:0000313" key="10">
    <source>
        <dbReference type="Proteomes" id="UP000249619"/>
    </source>
</evidence>
<gene>
    <name evidence="9" type="ORF">DDE83_005194</name>
</gene>
<dbReference type="InterPro" id="IPR051178">
    <property type="entry name" value="TfdA_dioxygenase"/>
</dbReference>
<evidence type="ECO:0000256" key="6">
    <source>
        <dbReference type="ARBA" id="ARBA00023004"/>
    </source>
</evidence>
<dbReference type="InterPro" id="IPR002937">
    <property type="entry name" value="Amino_oxidase"/>
</dbReference>